<dbReference type="EMBL" id="CP123772">
    <property type="protein sequence ID" value="WGO96454.1"/>
    <property type="molecule type" value="Genomic_DNA"/>
</dbReference>
<proteinExistence type="predicted"/>
<reference evidence="1 2" key="1">
    <citation type="journal article" date="2012" name="Appl. Soil Ecol.">
        <title>Isolation and characterization of new plant growth-promoting bacterial endophytes.</title>
        <authorList>
            <person name="Rashid S."/>
            <person name="Charles T.C."/>
            <person name="Glick B.R."/>
        </authorList>
    </citation>
    <scope>NUCLEOTIDE SEQUENCE [LARGE SCALE GENOMIC DNA]</scope>
    <source>
        <strain evidence="1 2">YsS1</strain>
        <plasmid evidence="1 2">unnamed</plasmid>
    </source>
</reference>
<dbReference type="Proteomes" id="UP001227386">
    <property type="component" value="Plasmid unnamed"/>
</dbReference>
<keyword evidence="1" id="KW-0614">Plasmid</keyword>
<organism evidence="1 2">
    <name type="scientific">Pseudomonas viciae</name>
    <dbReference type="NCBI Taxonomy" id="2505979"/>
    <lineage>
        <taxon>Bacteria</taxon>
        <taxon>Pseudomonadati</taxon>
        <taxon>Pseudomonadota</taxon>
        <taxon>Gammaproteobacteria</taxon>
        <taxon>Pseudomonadales</taxon>
        <taxon>Pseudomonadaceae</taxon>
        <taxon>Pseudomonas</taxon>
    </lineage>
</organism>
<keyword evidence="2" id="KW-1185">Reference proteome</keyword>
<evidence type="ECO:0000313" key="1">
    <source>
        <dbReference type="EMBL" id="WGO96454.1"/>
    </source>
</evidence>
<evidence type="ECO:0000313" key="2">
    <source>
        <dbReference type="Proteomes" id="UP001227386"/>
    </source>
</evidence>
<geneLocation type="plasmid" evidence="1 2">
    <name>unnamed</name>
</geneLocation>
<dbReference type="InterPro" id="IPR036388">
    <property type="entry name" value="WH-like_DNA-bd_sf"/>
</dbReference>
<name>A0ABY8PMK0_9PSED</name>
<dbReference type="Gene3D" id="1.10.10.10">
    <property type="entry name" value="Winged helix-like DNA-binding domain superfamily/Winged helix DNA-binding domain"/>
    <property type="match status" value="1"/>
</dbReference>
<dbReference type="RefSeq" id="WP_280945035.1">
    <property type="nucleotide sequence ID" value="NZ_CP123772.1"/>
</dbReference>
<accession>A0ABY8PMK0</accession>
<sequence length="114" mass="12240">MTAPVTRAKVVQRNIVRAAVQGLIDEGYVVSVQNAGNVVLSQSNEVHRIEAALASTGEDRLIAERVTGAGEVDRGSVSLEYDNAGWAVMCDYTRNLEFALKAAKSLAVAFRNFA</sequence>
<gene>
    <name evidence="1" type="ORF">QCD61_28240</name>
</gene>
<protein>
    <submittedName>
        <fullName evidence="1">Uncharacterized protein</fullName>
    </submittedName>
</protein>